<evidence type="ECO:0000313" key="1">
    <source>
        <dbReference type="EMBL" id="KAF6176438.1"/>
    </source>
</evidence>
<reference evidence="1 2" key="1">
    <citation type="journal article" date="2020" name="IScience">
        <title>Genome Sequencing of the Endangered Kingdonia uniflora (Circaeasteraceae, Ranunculales) Reveals Potential Mechanisms of Evolutionary Specialization.</title>
        <authorList>
            <person name="Sun Y."/>
            <person name="Deng T."/>
            <person name="Zhang A."/>
            <person name="Moore M.J."/>
            <person name="Landis J.B."/>
            <person name="Lin N."/>
            <person name="Zhang H."/>
            <person name="Zhang X."/>
            <person name="Huang J."/>
            <person name="Zhang X."/>
            <person name="Sun H."/>
            <person name="Wang H."/>
        </authorList>
    </citation>
    <scope>NUCLEOTIDE SEQUENCE [LARGE SCALE GENOMIC DNA]</scope>
    <source>
        <strain evidence="1">TB1705</strain>
        <tissue evidence="1">Leaf</tissue>
    </source>
</reference>
<organism evidence="1 2">
    <name type="scientific">Kingdonia uniflora</name>
    <dbReference type="NCBI Taxonomy" id="39325"/>
    <lineage>
        <taxon>Eukaryota</taxon>
        <taxon>Viridiplantae</taxon>
        <taxon>Streptophyta</taxon>
        <taxon>Embryophyta</taxon>
        <taxon>Tracheophyta</taxon>
        <taxon>Spermatophyta</taxon>
        <taxon>Magnoliopsida</taxon>
        <taxon>Ranunculales</taxon>
        <taxon>Circaeasteraceae</taxon>
        <taxon>Kingdonia</taxon>
    </lineage>
</organism>
<proteinExistence type="predicted"/>
<dbReference type="EMBL" id="JACGCM010000098">
    <property type="protein sequence ID" value="KAF6176438.1"/>
    <property type="molecule type" value="Genomic_DNA"/>
</dbReference>
<dbReference type="AlphaFoldDB" id="A0A7J7PB85"/>
<gene>
    <name evidence="1" type="ORF">GIB67_010075</name>
</gene>
<evidence type="ECO:0000313" key="2">
    <source>
        <dbReference type="Proteomes" id="UP000541444"/>
    </source>
</evidence>
<dbReference type="OrthoDB" id="1929441at2759"/>
<comment type="caution">
    <text evidence="1">The sequence shown here is derived from an EMBL/GenBank/DDBJ whole genome shotgun (WGS) entry which is preliminary data.</text>
</comment>
<protein>
    <submittedName>
        <fullName evidence="1">Uncharacterized protein</fullName>
    </submittedName>
</protein>
<dbReference type="PANTHER" id="PTHR35767:SF11">
    <property type="match status" value="1"/>
</dbReference>
<dbReference type="Proteomes" id="UP000541444">
    <property type="component" value="Unassembled WGS sequence"/>
</dbReference>
<dbReference type="PANTHER" id="PTHR35767">
    <property type="entry name" value="HAPLESS PROTEIN"/>
    <property type="match status" value="1"/>
</dbReference>
<name>A0A7J7PB85_9MAGN</name>
<accession>A0A7J7PB85</accession>
<sequence>MEPNDDSNINTSNSFSIRDYVAAAREKSICHNWPFPEEYLKLCMKHGVTRVLPPFEACDSPMRSPSWKKDACNTYSLDDQEHVDSVSKSCLENIYEKEINSVGNDAYIDEAVCKISEPMYLLSLSTNKYEHGEESGLNSETSLQPLDLEHVKWLSCKRKKRKGKSKKRSMVDIIAKAKPCSMEDVERNAR</sequence>
<keyword evidence="2" id="KW-1185">Reference proteome</keyword>